<dbReference type="OrthoDB" id="1600564at2759"/>
<evidence type="ECO:0000256" key="2">
    <source>
        <dbReference type="SAM" id="SignalP"/>
    </source>
</evidence>
<reference evidence="3" key="1">
    <citation type="journal article" date="2023" name="Plant J.">
        <title>The genome of the king protea, Protea cynaroides.</title>
        <authorList>
            <person name="Chang J."/>
            <person name="Duong T.A."/>
            <person name="Schoeman C."/>
            <person name="Ma X."/>
            <person name="Roodt D."/>
            <person name="Barker N."/>
            <person name="Li Z."/>
            <person name="Van de Peer Y."/>
            <person name="Mizrachi E."/>
        </authorList>
    </citation>
    <scope>NUCLEOTIDE SEQUENCE</scope>
    <source>
        <tissue evidence="3">Young leaves</tissue>
    </source>
</reference>
<dbReference type="PANTHER" id="PTHR45642">
    <property type="entry name" value="GDSL ESTERASE/LIPASE EXL3"/>
    <property type="match status" value="1"/>
</dbReference>
<keyword evidence="4" id="KW-1185">Reference proteome</keyword>
<dbReference type="Gene3D" id="3.40.50.1110">
    <property type="entry name" value="SGNH hydrolase"/>
    <property type="match status" value="1"/>
</dbReference>
<evidence type="ECO:0000313" key="3">
    <source>
        <dbReference type="EMBL" id="KAJ4977605.1"/>
    </source>
</evidence>
<dbReference type="EMBL" id="JAMYWD010000002">
    <property type="protein sequence ID" value="KAJ4977605.1"/>
    <property type="molecule type" value="Genomic_DNA"/>
</dbReference>
<dbReference type="PANTHER" id="PTHR45642:SF30">
    <property type="entry name" value="SGNH HYDROLASE-TYPE ESTERASE DOMAIN-CONTAINING PROTEIN"/>
    <property type="match status" value="1"/>
</dbReference>
<protein>
    <recommendedName>
        <fullName evidence="5">GDSL esterase/lipase</fullName>
    </recommendedName>
</protein>
<dbReference type="InterPro" id="IPR001087">
    <property type="entry name" value="GDSL"/>
</dbReference>
<keyword evidence="2" id="KW-0732">Signal</keyword>
<comment type="caution">
    <text evidence="3">The sequence shown here is derived from an EMBL/GenBank/DDBJ whole genome shotgun (WGS) entry which is preliminary data.</text>
</comment>
<proteinExistence type="inferred from homology"/>
<sequence length="225" mass="25034">MASFIFFLFFLFFLVEHLNTMNPATCNASALPKFPALLVFGDSTVDTGNNNFIPTIFKGNHFPYGREFLGHIPTGRFSDGRLVHDLLASALGIKEFIPPFLDPHLSDKEIPTGVSFASAGSGFDDMTTLASRVITMSQQLRAGTNDFLFNYYDLSTRREQSDISGYQDFLLQKLQDIVKVISLSVSLVHLAGGFSSREGSKSGYWIQYRSCPKSIRSDLTDLMES</sequence>
<feature type="chain" id="PRO_5040228412" description="GDSL esterase/lipase" evidence="2">
    <location>
        <begin position="21"/>
        <end position="225"/>
    </location>
</feature>
<dbReference type="InterPro" id="IPR050592">
    <property type="entry name" value="GDSL_lipolytic_enzyme"/>
</dbReference>
<evidence type="ECO:0008006" key="5">
    <source>
        <dbReference type="Google" id="ProtNLM"/>
    </source>
</evidence>
<comment type="similarity">
    <text evidence="1">Belongs to the 'GDSL' lipolytic enzyme family.</text>
</comment>
<dbReference type="Proteomes" id="UP001141806">
    <property type="component" value="Unassembled WGS sequence"/>
</dbReference>
<accession>A0A9Q0QZA0</accession>
<organism evidence="3 4">
    <name type="scientific">Protea cynaroides</name>
    <dbReference type="NCBI Taxonomy" id="273540"/>
    <lineage>
        <taxon>Eukaryota</taxon>
        <taxon>Viridiplantae</taxon>
        <taxon>Streptophyta</taxon>
        <taxon>Embryophyta</taxon>
        <taxon>Tracheophyta</taxon>
        <taxon>Spermatophyta</taxon>
        <taxon>Magnoliopsida</taxon>
        <taxon>Proteales</taxon>
        <taxon>Proteaceae</taxon>
        <taxon>Protea</taxon>
    </lineage>
</organism>
<dbReference type="InterPro" id="IPR036514">
    <property type="entry name" value="SGNH_hydro_sf"/>
</dbReference>
<feature type="signal peptide" evidence="2">
    <location>
        <begin position="1"/>
        <end position="20"/>
    </location>
</feature>
<gene>
    <name evidence="3" type="ORF">NE237_008385</name>
</gene>
<evidence type="ECO:0000256" key="1">
    <source>
        <dbReference type="ARBA" id="ARBA00008668"/>
    </source>
</evidence>
<name>A0A9Q0QZA0_9MAGN</name>
<dbReference type="Pfam" id="PF00657">
    <property type="entry name" value="Lipase_GDSL"/>
    <property type="match status" value="1"/>
</dbReference>
<dbReference type="GO" id="GO:0016788">
    <property type="term" value="F:hydrolase activity, acting on ester bonds"/>
    <property type="evidence" value="ECO:0007669"/>
    <property type="project" value="InterPro"/>
</dbReference>
<evidence type="ECO:0000313" key="4">
    <source>
        <dbReference type="Proteomes" id="UP001141806"/>
    </source>
</evidence>
<dbReference type="AlphaFoldDB" id="A0A9Q0QZA0"/>